<dbReference type="Proteomes" id="UP000192731">
    <property type="component" value="Unassembled WGS sequence"/>
</dbReference>
<reference evidence="1 2" key="1">
    <citation type="submission" date="2017-04" db="EMBL/GenBank/DDBJ databases">
        <authorList>
            <person name="Afonso C.L."/>
            <person name="Miller P.J."/>
            <person name="Scott M.A."/>
            <person name="Spackman E."/>
            <person name="Goraichik I."/>
            <person name="Dimitrov K.M."/>
            <person name="Suarez D.L."/>
            <person name="Swayne D.E."/>
        </authorList>
    </citation>
    <scope>NUCLEOTIDE SEQUENCE [LARGE SCALE GENOMIC DNA]</scope>
    <source>
        <strain evidence="1 2">DSM 11270</strain>
    </source>
</reference>
<evidence type="ECO:0000313" key="2">
    <source>
        <dbReference type="Proteomes" id="UP000192731"/>
    </source>
</evidence>
<dbReference type="Gene3D" id="1.10.357.10">
    <property type="entry name" value="Tetracycline Repressor, domain 2"/>
    <property type="match status" value="1"/>
</dbReference>
<sequence>MHFESKDALIAELIADHVARADTNYKSFLESLPRDIPTSEVLLALIEKIADVLMDTIGYENMNKIYQMLLAGTVDTMAVKGYNRELYTLFHSVLEKGIKQGEFKSTLPAETLSRHFVMAIRGISYEWCIRYPEFDLKEQVVEHSRLLVAGIMINTTK</sequence>
<dbReference type="InterPro" id="IPR036271">
    <property type="entry name" value="Tet_transcr_reg_TetR-rel_C_sf"/>
</dbReference>
<name>A0A1W1UJS7_DESTI</name>
<dbReference type="STRING" id="656914.SAMN00017405_2028"/>
<evidence type="ECO:0000313" key="1">
    <source>
        <dbReference type="EMBL" id="SMB81051.1"/>
    </source>
</evidence>
<organism evidence="1 2">
    <name type="scientific">Desulfonispora thiosulfatigenes DSM 11270</name>
    <dbReference type="NCBI Taxonomy" id="656914"/>
    <lineage>
        <taxon>Bacteria</taxon>
        <taxon>Bacillati</taxon>
        <taxon>Bacillota</taxon>
        <taxon>Clostridia</taxon>
        <taxon>Eubacteriales</taxon>
        <taxon>Peptococcaceae</taxon>
        <taxon>Desulfonispora</taxon>
    </lineage>
</organism>
<accession>A0A1W1UJS7</accession>
<gene>
    <name evidence="1" type="ORF">SAMN00017405_2028</name>
</gene>
<keyword evidence="2" id="KW-1185">Reference proteome</keyword>
<dbReference type="AlphaFoldDB" id="A0A1W1UJS7"/>
<dbReference type="SUPFAM" id="SSF48498">
    <property type="entry name" value="Tetracyclin repressor-like, C-terminal domain"/>
    <property type="match status" value="1"/>
</dbReference>
<protein>
    <submittedName>
        <fullName evidence="1">Transcriptional regulator, TetR family</fullName>
    </submittedName>
</protein>
<proteinExistence type="predicted"/>
<dbReference type="EMBL" id="FWWT01000006">
    <property type="protein sequence ID" value="SMB81051.1"/>
    <property type="molecule type" value="Genomic_DNA"/>
</dbReference>